<keyword evidence="2" id="KW-1185">Reference proteome</keyword>
<evidence type="ECO:0000313" key="1">
    <source>
        <dbReference type="EMBL" id="THF63693.1"/>
    </source>
</evidence>
<accession>A0A4V3WBL7</accession>
<protein>
    <submittedName>
        <fullName evidence="1">Uncharacterized protein</fullName>
    </submittedName>
</protein>
<comment type="caution">
    <text evidence="1">The sequence shown here is derived from an EMBL/GenBank/DDBJ whole genome shotgun (WGS) entry which is preliminary data.</text>
</comment>
<dbReference type="Proteomes" id="UP000308430">
    <property type="component" value="Unassembled WGS sequence"/>
</dbReference>
<organism evidence="1 2">
    <name type="scientific">Pseudothauera nasutitermitis</name>
    <dbReference type="NCBI Taxonomy" id="2565930"/>
    <lineage>
        <taxon>Bacteria</taxon>
        <taxon>Pseudomonadati</taxon>
        <taxon>Pseudomonadota</taxon>
        <taxon>Betaproteobacteria</taxon>
        <taxon>Rhodocyclales</taxon>
        <taxon>Zoogloeaceae</taxon>
        <taxon>Pseudothauera</taxon>
    </lineage>
</organism>
<sequence length="340" mass="37910">MNPIRYRHAYLHATLAGESEHVVAAATELRAHKNKQGVQAGHLFVDSAQALNTANAILFNEMGKLRAGKTWNQFTQDARAFQKYQDLRHAAAHLVDLSDQNANVHLRGPQDKLYVKGHGSATNDQGISTIARTKTQHEQEFVKESLAVRHQIRDVASGVMRVGDKLGQEHLDVRLTSCGSGGGYEFDTINNAIKPTGGHGAAGRLSRELLHRDANMAYTVHGYRGSTNSTNPVRFPENERHFQTTVKFHNLDHQNSHLIPLQPFTQTFGLTPALGIASRKVTLEQYTSKVTLNPGMDDKIRHLNTLRGPNPDNSIKRTHYVNQQEGIEVTMRRSKARVRV</sequence>
<reference evidence="1 2" key="1">
    <citation type="submission" date="2019-04" db="EMBL/GenBank/DDBJ databases">
        <title>Azoarcus nasutitermitis sp. nov. isolated from termite nest.</title>
        <authorList>
            <person name="Lin S.-Y."/>
            <person name="Hameed A."/>
            <person name="Hsu Y.-H."/>
            <person name="Young C.-C."/>
        </authorList>
    </citation>
    <scope>NUCLEOTIDE SEQUENCE [LARGE SCALE GENOMIC DNA]</scope>
    <source>
        <strain evidence="1 2">CC-YHH838</strain>
    </source>
</reference>
<dbReference type="AlphaFoldDB" id="A0A4V3WBL7"/>
<dbReference type="RefSeq" id="WP_136348854.1">
    <property type="nucleotide sequence ID" value="NZ_SSOC01000005.1"/>
</dbReference>
<dbReference type="EMBL" id="SSOC01000005">
    <property type="protein sequence ID" value="THF63693.1"/>
    <property type="molecule type" value="Genomic_DNA"/>
</dbReference>
<gene>
    <name evidence="1" type="ORF">E6C76_13980</name>
</gene>
<name>A0A4V3WBL7_9RHOO</name>
<proteinExistence type="predicted"/>
<evidence type="ECO:0000313" key="2">
    <source>
        <dbReference type="Proteomes" id="UP000308430"/>
    </source>
</evidence>